<dbReference type="Proteomes" id="UP000499080">
    <property type="component" value="Unassembled WGS sequence"/>
</dbReference>
<protein>
    <submittedName>
        <fullName evidence="1">Uncharacterized protein</fullName>
    </submittedName>
</protein>
<evidence type="ECO:0000313" key="2">
    <source>
        <dbReference type="EMBL" id="GBN03863.1"/>
    </source>
</evidence>
<dbReference type="OrthoDB" id="6495421at2759"/>
<sequence>MSSLRPIPTSQHCKRKAFMHTELNNCSRVFLRQDRLTKSLVPPYSEPHLVVSRALKQTVSIDRLIPAFQLAEIQPFQVSFSIEFSYRRRRGVLWRGGQDFRQRSELTRSSLM</sequence>
<gene>
    <name evidence="1" type="ORF">AVEN_253977_1</name>
    <name evidence="2" type="ORF">AVEN_78239_1</name>
</gene>
<dbReference type="EMBL" id="BGPR01115406">
    <property type="protein sequence ID" value="GBN03854.1"/>
    <property type="molecule type" value="Genomic_DNA"/>
</dbReference>
<accession>A0A4Y2KMP0</accession>
<reference evidence="1 3" key="1">
    <citation type="journal article" date="2019" name="Sci. Rep.">
        <title>Orb-weaving spider Araneus ventricosus genome elucidates the spidroin gene catalogue.</title>
        <authorList>
            <person name="Kono N."/>
            <person name="Nakamura H."/>
            <person name="Ohtoshi R."/>
            <person name="Moran D.A.P."/>
            <person name="Shinohara A."/>
            <person name="Yoshida Y."/>
            <person name="Fujiwara M."/>
            <person name="Mori M."/>
            <person name="Tomita M."/>
            <person name="Arakawa K."/>
        </authorList>
    </citation>
    <scope>NUCLEOTIDE SEQUENCE [LARGE SCALE GENOMIC DNA]</scope>
</reference>
<dbReference type="EMBL" id="BGPR01115409">
    <property type="protein sequence ID" value="GBN03863.1"/>
    <property type="molecule type" value="Genomic_DNA"/>
</dbReference>
<keyword evidence="3" id="KW-1185">Reference proteome</keyword>
<evidence type="ECO:0000313" key="1">
    <source>
        <dbReference type="EMBL" id="GBN03854.1"/>
    </source>
</evidence>
<organism evidence="1 3">
    <name type="scientific">Araneus ventricosus</name>
    <name type="common">Orbweaver spider</name>
    <name type="synonym">Epeira ventricosa</name>
    <dbReference type="NCBI Taxonomy" id="182803"/>
    <lineage>
        <taxon>Eukaryota</taxon>
        <taxon>Metazoa</taxon>
        <taxon>Ecdysozoa</taxon>
        <taxon>Arthropoda</taxon>
        <taxon>Chelicerata</taxon>
        <taxon>Arachnida</taxon>
        <taxon>Araneae</taxon>
        <taxon>Araneomorphae</taxon>
        <taxon>Entelegynae</taxon>
        <taxon>Araneoidea</taxon>
        <taxon>Araneidae</taxon>
        <taxon>Araneus</taxon>
    </lineage>
</organism>
<evidence type="ECO:0000313" key="3">
    <source>
        <dbReference type="Proteomes" id="UP000499080"/>
    </source>
</evidence>
<dbReference type="AlphaFoldDB" id="A0A4Y2KMP0"/>
<comment type="caution">
    <text evidence="1">The sequence shown here is derived from an EMBL/GenBank/DDBJ whole genome shotgun (WGS) entry which is preliminary data.</text>
</comment>
<name>A0A4Y2KMP0_ARAVE</name>
<proteinExistence type="predicted"/>